<evidence type="ECO:0000313" key="10">
    <source>
        <dbReference type="Proteomes" id="UP000271098"/>
    </source>
</evidence>
<dbReference type="EMBL" id="UYRT01120207">
    <property type="protein sequence ID" value="VDN50010.1"/>
    <property type="molecule type" value="Genomic_DNA"/>
</dbReference>
<dbReference type="AlphaFoldDB" id="A0A3P7P8T1"/>
<dbReference type="GO" id="GO:0006355">
    <property type="term" value="P:regulation of DNA-templated transcription"/>
    <property type="evidence" value="ECO:0007669"/>
    <property type="project" value="InterPro"/>
</dbReference>
<dbReference type="InterPro" id="IPR008831">
    <property type="entry name" value="Mediator_Med31"/>
</dbReference>
<evidence type="ECO:0000256" key="4">
    <source>
        <dbReference type="ARBA" id="ARBA00023159"/>
    </source>
</evidence>
<sequence length="93" mass="11357">MEALQSPHFREAIACTANAKFIEDQQLLQWQYYTRKRQRLHGPYFVNYLKYLLYWKRPEYAKFFFQQYTTAEDDDEQQQQQQQEKKPPTSAAP</sequence>
<dbReference type="Gene3D" id="1.10.10.1340">
    <property type="entry name" value="Mediator of RNA polymerase II, submodule Med31 (Soh1)"/>
    <property type="match status" value="1"/>
</dbReference>
<evidence type="ECO:0000256" key="8">
    <source>
        <dbReference type="SAM" id="MobiDB-lite"/>
    </source>
</evidence>
<keyword evidence="3 7" id="KW-0805">Transcription regulation</keyword>
<dbReference type="GO" id="GO:0003712">
    <property type="term" value="F:transcription coregulator activity"/>
    <property type="evidence" value="ECO:0007669"/>
    <property type="project" value="InterPro"/>
</dbReference>
<evidence type="ECO:0000256" key="1">
    <source>
        <dbReference type="ARBA" id="ARBA00004123"/>
    </source>
</evidence>
<reference evidence="9 10" key="1">
    <citation type="submission" date="2018-11" db="EMBL/GenBank/DDBJ databases">
        <authorList>
            <consortium name="Pathogen Informatics"/>
        </authorList>
    </citation>
    <scope>NUCLEOTIDE SEQUENCE [LARGE SCALE GENOMIC DNA]</scope>
</reference>
<keyword evidence="6 7" id="KW-0539">Nucleus</keyword>
<dbReference type="PANTHER" id="PTHR13186">
    <property type="entry name" value="MEDIATOR OF RNA POLYMERASE II TRANSCRIPTION SUBUNIT 31"/>
    <property type="match status" value="1"/>
</dbReference>
<organism evidence="9 10">
    <name type="scientific">Gongylonema pulchrum</name>
    <dbReference type="NCBI Taxonomy" id="637853"/>
    <lineage>
        <taxon>Eukaryota</taxon>
        <taxon>Metazoa</taxon>
        <taxon>Ecdysozoa</taxon>
        <taxon>Nematoda</taxon>
        <taxon>Chromadorea</taxon>
        <taxon>Rhabditida</taxon>
        <taxon>Spirurina</taxon>
        <taxon>Spiruromorpha</taxon>
        <taxon>Spiruroidea</taxon>
        <taxon>Gongylonematidae</taxon>
        <taxon>Gongylonema</taxon>
    </lineage>
</organism>
<comment type="similarity">
    <text evidence="2 7">Belongs to the Mediator complex subunit 31 family.</text>
</comment>
<evidence type="ECO:0000256" key="2">
    <source>
        <dbReference type="ARBA" id="ARBA00006378"/>
    </source>
</evidence>
<evidence type="ECO:0000256" key="3">
    <source>
        <dbReference type="ARBA" id="ARBA00023015"/>
    </source>
</evidence>
<keyword evidence="5 7" id="KW-0804">Transcription</keyword>
<protein>
    <recommendedName>
        <fullName evidence="7">Mediator of RNA polymerase II transcription subunit 31</fullName>
    </recommendedName>
</protein>
<evidence type="ECO:0000256" key="5">
    <source>
        <dbReference type="ARBA" id="ARBA00023163"/>
    </source>
</evidence>
<comment type="subunit">
    <text evidence="7">Component of the Mediator complex.</text>
</comment>
<keyword evidence="4 7" id="KW-0010">Activator</keyword>
<keyword evidence="10" id="KW-1185">Reference proteome</keyword>
<feature type="region of interest" description="Disordered" evidence="8">
    <location>
        <begin position="71"/>
        <end position="93"/>
    </location>
</feature>
<dbReference type="Pfam" id="PF05669">
    <property type="entry name" value="Med31"/>
    <property type="match status" value="1"/>
</dbReference>
<evidence type="ECO:0000256" key="6">
    <source>
        <dbReference type="ARBA" id="ARBA00023242"/>
    </source>
</evidence>
<dbReference type="OrthoDB" id="10257739at2759"/>
<gene>
    <name evidence="9" type="ORF">GPUH_LOCUS27141</name>
</gene>
<accession>A0A3P7P8T1</accession>
<comment type="function">
    <text evidence="7">Component of the Mediator complex, a coactivator involved in the regulated transcription of nearly all RNA polymerase II-dependent genes. Mediator functions as a bridge to convey information from gene-specific regulatory proteins to the basal RNA polymerase II transcription machinery. Mediator is recruited to promoters by direct interactions with regulatory proteins and serves as a scaffold for the assembly of a functional preinitiation complex with RNA polymerase II and the general transcription factors.</text>
</comment>
<dbReference type="InterPro" id="IPR038089">
    <property type="entry name" value="Med31_sf"/>
</dbReference>
<name>A0A3P7P8T1_9BILA</name>
<comment type="subcellular location">
    <subcellularLocation>
        <location evidence="1 7">Nucleus</location>
    </subcellularLocation>
</comment>
<evidence type="ECO:0000313" key="9">
    <source>
        <dbReference type="EMBL" id="VDN50010.1"/>
    </source>
</evidence>
<dbReference type="GO" id="GO:0016592">
    <property type="term" value="C:mediator complex"/>
    <property type="evidence" value="ECO:0007669"/>
    <property type="project" value="InterPro"/>
</dbReference>
<evidence type="ECO:0000256" key="7">
    <source>
        <dbReference type="RuleBase" id="RU364129"/>
    </source>
</evidence>
<dbReference type="Proteomes" id="UP000271098">
    <property type="component" value="Unassembled WGS sequence"/>
</dbReference>
<proteinExistence type="inferred from homology"/>